<keyword evidence="2" id="KW-1185">Reference proteome</keyword>
<sequence length="450" mass="50659">MAGLRTILLAFRGISFGPQRWPNGPSSWKRHTSSQGVAEVRSPKTLPRVVSTLKPENMVQAGQATFDFSNIGRVNVTARDGKFVIAFKYPMPFPPRTKGVLYFHHIPSSPSDSQLYDSTNRGISVCAEEFSVVKEEVARPVVKHNIPRKRSVVSLSSEEMVSAGQAVFDVSVAITHLVDSLKQQILDISGLWDAFLDTTPTALTRRKNLVQMEDPTCGMDSSDSVAFPPDTVGVFYYKQSLVAPTQNGELRFRLCRALAFFDRSEDLAFPTGDPWYIDVRQLYLNEQYRAGRDILFREGFVERNPHLEDPANPQLQSQDNASIVSNTDTNEWVMLKIKGLFSSQQQGKNTYMGRVVACFEPYPQGGDNPSNAEQQQPLFALRFLEVLSPIHRLSDEVFMKRPVPGQLHLVYRPRIGGTPDEYRPWGFRNSNPENRKILLGFVENTAIKKS</sequence>
<dbReference type="EMBL" id="JAACJJ010000014">
    <property type="protein sequence ID" value="KAF5327462.1"/>
    <property type="molecule type" value="Genomic_DNA"/>
</dbReference>
<organism evidence="1 2">
    <name type="scientific">Psilocybe cf. subviscida</name>
    <dbReference type="NCBI Taxonomy" id="2480587"/>
    <lineage>
        <taxon>Eukaryota</taxon>
        <taxon>Fungi</taxon>
        <taxon>Dikarya</taxon>
        <taxon>Basidiomycota</taxon>
        <taxon>Agaricomycotina</taxon>
        <taxon>Agaricomycetes</taxon>
        <taxon>Agaricomycetidae</taxon>
        <taxon>Agaricales</taxon>
        <taxon>Agaricineae</taxon>
        <taxon>Strophariaceae</taxon>
        <taxon>Psilocybe</taxon>
    </lineage>
</organism>
<accession>A0A8H5F8I4</accession>
<gene>
    <name evidence="1" type="ORF">D9619_004052</name>
</gene>
<proteinExistence type="predicted"/>
<protein>
    <submittedName>
        <fullName evidence="1">Uncharacterized protein</fullName>
    </submittedName>
</protein>
<reference evidence="1 2" key="1">
    <citation type="journal article" date="2020" name="ISME J.">
        <title>Uncovering the hidden diversity of litter-decomposition mechanisms in mushroom-forming fungi.</title>
        <authorList>
            <person name="Floudas D."/>
            <person name="Bentzer J."/>
            <person name="Ahren D."/>
            <person name="Johansson T."/>
            <person name="Persson P."/>
            <person name="Tunlid A."/>
        </authorList>
    </citation>
    <scope>NUCLEOTIDE SEQUENCE [LARGE SCALE GENOMIC DNA]</scope>
    <source>
        <strain evidence="1 2">CBS 101986</strain>
    </source>
</reference>
<dbReference type="Proteomes" id="UP000567179">
    <property type="component" value="Unassembled WGS sequence"/>
</dbReference>
<evidence type="ECO:0000313" key="1">
    <source>
        <dbReference type="EMBL" id="KAF5327462.1"/>
    </source>
</evidence>
<name>A0A8H5F8I4_9AGAR</name>
<dbReference type="OrthoDB" id="2750929at2759"/>
<comment type="caution">
    <text evidence="1">The sequence shown here is derived from an EMBL/GenBank/DDBJ whole genome shotgun (WGS) entry which is preliminary data.</text>
</comment>
<dbReference type="AlphaFoldDB" id="A0A8H5F8I4"/>
<evidence type="ECO:0000313" key="2">
    <source>
        <dbReference type="Proteomes" id="UP000567179"/>
    </source>
</evidence>